<keyword evidence="2" id="KW-0245">EGF-like domain</keyword>
<dbReference type="InterPro" id="IPR000742">
    <property type="entry name" value="EGF"/>
</dbReference>
<dbReference type="PROSITE" id="PS00010">
    <property type="entry name" value="ASX_HYDROXYL"/>
    <property type="match status" value="1"/>
</dbReference>
<evidence type="ECO:0000256" key="1">
    <source>
        <dbReference type="ARBA" id="ARBA00023157"/>
    </source>
</evidence>
<dbReference type="EMBL" id="FR904900">
    <property type="protein sequence ID" value="CDQ73398.1"/>
    <property type="molecule type" value="Genomic_DNA"/>
</dbReference>
<organism evidence="4 5">
    <name type="scientific">Oncorhynchus mykiss</name>
    <name type="common">Rainbow trout</name>
    <name type="synonym">Salmo gairdneri</name>
    <dbReference type="NCBI Taxonomy" id="8022"/>
    <lineage>
        <taxon>Eukaryota</taxon>
        <taxon>Metazoa</taxon>
        <taxon>Chordata</taxon>
        <taxon>Craniata</taxon>
        <taxon>Vertebrata</taxon>
        <taxon>Euteleostomi</taxon>
        <taxon>Actinopterygii</taxon>
        <taxon>Neopterygii</taxon>
        <taxon>Teleostei</taxon>
        <taxon>Protacanthopterygii</taxon>
        <taxon>Salmoniformes</taxon>
        <taxon>Salmonidae</taxon>
        <taxon>Salmoninae</taxon>
        <taxon>Oncorhynchus</taxon>
    </lineage>
</organism>
<feature type="domain" description="EGF-like" evidence="3">
    <location>
        <begin position="382"/>
        <end position="418"/>
    </location>
</feature>
<protein>
    <recommendedName>
        <fullName evidence="3">EGF-like domain-containing protein</fullName>
    </recommendedName>
</protein>
<reference evidence="4" key="2">
    <citation type="submission" date="2014-03" db="EMBL/GenBank/DDBJ databases">
        <authorList>
            <person name="Genoscope - CEA"/>
        </authorList>
    </citation>
    <scope>NUCLEOTIDE SEQUENCE</scope>
</reference>
<reference evidence="4" key="1">
    <citation type="journal article" date="2014" name="Nat. Commun.">
        <title>The rainbow trout genome provides novel insights into evolution after whole-genome duplication in vertebrates.</title>
        <authorList>
            <person name="Berthelot C."/>
            <person name="Brunet F."/>
            <person name="Chalopin D."/>
            <person name="Juanchich A."/>
            <person name="Bernard M."/>
            <person name="Noel B."/>
            <person name="Bento P."/>
            <person name="Da Silva C."/>
            <person name="Labadie K."/>
            <person name="Alberti A."/>
            <person name="Aury J.M."/>
            <person name="Louis A."/>
            <person name="Dehais P."/>
            <person name="Bardou P."/>
            <person name="Montfort J."/>
            <person name="Klopp C."/>
            <person name="Cabau C."/>
            <person name="Gaspin C."/>
            <person name="Thorgaard G.H."/>
            <person name="Boussaha M."/>
            <person name="Quillet E."/>
            <person name="Guyomard R."/>
            <person name="Galiana D."/>
            <person name="Bobe J."/>
            <person name="Volff J.N."/>
            <person name="Genet C."/>
            <person name="Wincker P."/>
            <person name="Jaillon O."/>
            <person name="Roest Crollius H."/>
            <person name="Guiguen Y."/>
        </authorList>
    </citation>
    <scope>NUCLEOTIDE SEQUENCE [LARGE SCALE GENOMIC DNA]</scope>
</reference>
<evidence type="ECO:0000256" key="2">
    <source>
        <dbReference type="PROSITE-ProRule" id="PRU00076"/>
    </source>
</evidence>
<name>A0A060X1C7_ONCMY</name>
<evidence type="ECO:0000313" key="4">
    <source>
        <dbReference type="EMBL" id="CDQ73398.1"/>
    </source>
</evidence>
<gene>
    <name evidence="4" type="ORF">GSONMT00037115001</name>
</gene>
<dbReference type="AlphaFoldDB" id="A0A060X1C7"/>
<evidence type="ECO:0000259" key="3">
    <source>
        <dbReference type="PROSITE" id="PS50026"/>
    </source>
</evidence>
<dbReference type="Proteomes" id="UP000193380">
    <property type="component" value="Unassembled WGS sequence"/>
</dbReference>
<dbReference type="InterPro" id="IPR050906">
    <property type="entry name" value="Notch_signaling"/>
</dbReference>
<dbReference type="PROSITE" id="PS50026">
    <property type="entry name" value="EGF_3"/>
    <property type="match status" value="1"/>
</dbReference>
<dbReference type="PaxDb" id="8022-A0A060X1C7"/>
<proteinExistence type="predicted"/>
<accession>A0A060X1C7</accession>
<dbReference type="InterPro" id="IPR000152">
    <property type="entry name" value="EGF-type_Asp/Asn_hydroxyl_site"/>
</dbReference>
<dbReference type="STRING" id="8022.A0A060X1C7"/>
<sequence length="451" mass="49142">MLDLQLKDDLAWEETLVPYLENECERRLLEDRTQRALELGESMARTGREGVGGIIGTVLTALRCPNFCNGNSQCTEWGCQCYPGHSFYDCSLAISQPVELTDLENSGLSVVRLSQRPGSSASASSTLPNPGCHLTRLMNLNGERRTRATFLSSKVLDCSVPSLNDKPYTRWEVKVTNDGSQYSEPKVLTIYDGVCRVCEPTHSGLCKLNPQLIKREHFILFYLLSLPRSLSLRLSLCLSHSLSLSPLPPVNQPPNLHQPQGGLSTFARENFVFQFTPTDPEGSALLFLLEQDPSRLHALPRRPPHLESPSGGDAGETLQSFEFTLSDECNAQSSYTVREWGGLTVYSYLPHSLPTSLGGPAAASTCVCVCPQGIGGGLCQEDIDACLSAPCAVPGGCADTGDGFPCECPAGLRGKATGTLARMNTHKDRETQKCVLTLPEIRYMSPLPVHH</sequence>
<dbReference type="PANTHER" id="PTHR24044">
    <property type="entry name" value="NOTCH LIGAND FAMILY MEMBER"/>
    <property type="match status" value="1"/>
</dbReference>
<evidence type="ECO:0000313" key="5">
    <source>
        <dbReference type="Proteomes" id="UP000193380"/>
    </source>
</evidence>
<dbReference type="SUPFAM" id="SSF57196">
    <property type="entry name" value="EGF/Laminin"/>
    <property type="match status" value="1"/>
</dbReference>
<dbReference type="Gene3D" id="2.10.25.10">
    <property type="entry name" value="Laminin"/>
    <property type="match status" value="1"/>
</dbReference>
<keyword evidence="1" id="KW-1015">Disulfide bond</keyword>
<comment type="caution">
    <text evidence="2">Lacks conserved residue(s) required for the propagation of feature annotation.</text>
</comment>